<dbReference type="AlphaFoldDB" id="A0A1M5IIV6"/>
<gene>
    <name evidence="1" type="ORF">SAMN05444362_1205</name>
</gene>
<dbReference type="RefSeq" id="WP_062184395.1">
    <property type="nucleotide sequence ID" value="NZ_BBXL01000027.1"/>
</dbReference>
<dbReference type="InterPro" id="IPR025624">
    <property type="entry name" value="PcfK"/>
</dbReference>
<dbReference type="EMBL" id="FQUC01000020">
    <property type="protein sequence ID" value="SHG28197.1"/>
    <property type="molecule type" value="Genomic_DNA"/>
</dbReference>
<evidence type="ECO:0000313" key="2">
    <source>
        <dbReference type="Proteomes" id="UP000184480"/>
    </source>
</evidence>
<proteinExistence type="predicted"/>
<reference evidence="2" key="1">
    <citation type="submission" date="2016-11" db="EMBL/GenBank/DDBJ databases">
        <authorList>
            <person name="Varghese N."/>
            <person name="Submissions S."/>
        </authorList>
    </citation>
    <scope>NUCLEOTIDE SEQUENCE [LARGE SCALE GENOMIC DNA]</scope>
    <source>
        <strain evidence="2">DSM 27370</strain>
    </source>
</reference>
<evidence type="ECO:0000313" key="1">
    <source>
        <dbReference type="EMBL" id="SHG28197.1"/>
    </source>
</evidence>
<sequence length="140" mass="15858">MKATNHFTRTILTYLEKRAETDALFAQSFANPAKDIDSCVTYILNTVQKSGCNGFADEEIYTMAGDYYNTDTIEIGNPVNNCRISVNHVVELTAEEVEEAKKEAIRKIHNDTYDRMMQPKKRIAPKAIAETNNQPGLFDF</sequence>
<dbReference type="OrthoDB" id="713714at2"/>
<accession>A0A1M5IIV6</accession>
<name>A0A1M5IIV6_9BACT</name>
<dbReference type="Pfam" id="PF14058">
    <property type="entry name" value="PcfK"/>
    <property type="match status" value="1"/>
</dbReference>
<organism evidence="1 2">
    <name type="scientific">Dysgonomonas macrotermitis</name>
    <dbReference type="NCBI Taxonomy" id="1346286"/>
    <lineage>
        <taxon>Bacteria</taxon>
        <taxon>Pseudomonadati</taxon>
        <taxon>Bacteroidota</taxon>
        <taxon>Bacteroidia</taxon>
        <taxon>Bacteroidales</taxon>
        <taxon>Dysgonomonadaceae</taxon>
        <taxon>Dysgonomonas</taxon>
    </lineage>
</organism>
<dbReference type="Proteomes" id="UP000184480">
    <property type="component" value="Unassembled WGS sequence"/>
</dbReference>
<protein>
    <submittedName>
        <fullName evidence="1">PcfK-like protein</fullName>
    </submittedName>
</protein>
<keyword evidence="2" id="KW-1185">Reference proteome</keyword>
<dbReference type="STRING" id="1346286.SAMN05444362_1205"/>